<evidence type="ECO:0000313" key="2">
    <source>
        <dbReference type="Proteomes" id="UP001589688"/>
    </source>
</evidence>
<keyword evidence="2" id="KW-1185">Reference proteome</keyword>
<organism evidence="1 2">
    <name type="scientific">Hallella seregens ATCC 51272</name>
    <dbReference type="NCBI Taxonomy" id="1336250"/>
    <lineage>
        <taxon>Bacteria</taxon>
        <taxon>Pseudomonadati</taxon>
        <taxon>Bacteroidota</taxon>
        <taxon>Bacteroidia</taxon>
        <taxon>Bacteroidales</taxon>
        <taxon>Prevotellaceae</taxon>
        <taxon>Hallella</taxon>
    </lineage>
</organism>
<sequence length="196" mass="22499">MSHYNESEKILLLHQYVTSGLTLQEFSSRLGIPLSTFHRIYTEYGSPDVSSLADLMKKEDIPGTLEELQAQLLRERKAHAKEIKRLEKELAVEKLYGLANKTMIDLAEKKYNIRIRKTPMPSNQDLVAGRRKTGSGKPSCQFTLWLSWHKQMEKPLYFDPFGQVEFAPVGHNMIAPCKVLVQGSILFYPFRYSGFS</sequence>
<dbReference type="SUPFAM" id="SSF46689">
    <property type="entry name" value="Homeodomain-like"/>
    <property type="match status" value="1"/>
</dbReference>
<dbReference type="RefSeq" id="WP_245594869.1">
    <property type="nucleotide sequence ID" value="NZ_JADU01000040.1"/>
</dbReference>
<evidence type="ECO:0000313" key="1">
    <source>
        <dbReference type="EMBL" id="MFB9896718.1"/>
    </source>
</evidence>
<gene>
    <name evidence="1" type="ORF">ACFFK8_02485</name>
</gene>
<dbReference type="InterPro" id="IPR009057">
    <property type="entry name" value="Homeodomain-like_sf"/>
</dbReference>
<comment type="caution">
    <text evidence="1">The sequence shown here is derived from an EMBL/GenBank/DDBJ whole genome shotgun (WGS) entry which is preliminary data.</text>
</comment>
<reference evidence="1 2" key="1">
    <citation type="submission" date="2024-09" db="EMBL/GenBank/DDBJ databases">
        <authorList>
            <person name="Sun Q."/>
            <person name="Mori K."/>
        </authorList>
    </citation>
    <scope>NUCLEOTIDE SEQUENCE [LARGE SCALE GENOMIC DNA]</scope>
    <source>
        <strain evidence="1 2">ATCC 51272</strain>
    </source>
</reference>
<accession>A0ABV5ZJ31</accession>
<dbReference type="EMBL" id="JBHLZF010000001">
    <property type="protein sequence ID" value="MFB9896718.1"/>
    <property type="molecule type" value="Genomic_DNA"/>
</dbReference>
<protein>
    <recommendedName>
        <fullName evidence="3">Transposase</fullName>
    </recommendedName>
</protein>
<proteinExistence type="predicted"/>
<name>A0ABV5ZJ31_9BACT</name>
<dbReference type="Proteomes" id="UP001589688">
    <property type="component" value="Unassembled WGS sequence"/>
</dbReference>
<evidence type="ECO:0008006" key="3">
    <source>
        <dbReference type="Google" id="ProtNLM"/>
    </source>
</evidence>